<dbReference type="InterPro" id="IPR000522">
    <property type="entry name" value="ABC_transptr_permease_BtuC"/>
</dbReference>
<feature type="transmembrane region" description="Helical" evidence="8">
    <location>
        <begin position="249"/>
        <end position="268"/>
    </location>
</feature>
<dbReference type="PANTHER" id="PTHR30472:SF37">
    <property type="entry name" value="FE(3+) DICITRATE TRANSPORT SYSTEM PERMEASE PROTEIN FECD-RELATED"/>
    <property type="match status" value="1"/>
</dbReference>
<keyword evidence="7 8" id="KW-0472">Membrane</keyword>
<feature type="transmembrane region" description="Helical" evidence="8">
    <location>
        <begin position="391"/>
        <end position="411"/>
    </location>
</feature>
<evidence type="ECO:0000256" key="6">
    <source>
        <dbReference type="ARBA" id="ARBA00022989"/>
    </source>
</evidence>
<dbReference type="Proteomes" id="UP001549031">
    <property type="component" value="Unassembled WGS sequence"/>
</dbReference>
<evidence type="ECO:0000256" key="3">
    <source>
        <dbReference type="ARBA" id="ARBA00022448"/>
    </source>
</evidence>
<comment type="subcellular location">
    <subcellularLocation>
        <location evidence="1">Cell membrane</location>
        <topology evidence="1">Multi-pass membrane protein</topology>
    </subcellularLocation>
</comment>
<proteinExistence type="inferred from homology"/>
<keyword evidence="3" id="KW-0813">Transport</keyword>
<feature type="transmembrane region" description="Helical" evidence="8">
    <location>
        <begin position="305"/>
        <end position="327"/>
    </location>
</feature>
<dbReference type="NCBIfam" id="NF007866">
    <property type="entry name" value="PRK10577.1-2"/>
    <property type="match status" value="1"/>
</dbReference>
<comment type="similarity">
    <text evidence="2">Belongs to the binding-protein-dependent transport system permease family. FecCD subfamily.</text>
</comment>
<dbReference type="Pfam" id="PF01032">
    <property type="entry name" value="FecCD"/>
    <property type="match status" value="2"/>
</dbReference>
<dbReference type="SUPFAM" id="SSF81345">
    <property type="entry name" value="ABC transporter involved in vitamin B12 uptake, BtuC"/>
    <property type="match status" value="2"/>
</dbReference>
<keyword evidence="10" id="KW-1185">Reference proteome</keyword>
<feature type="transmembrane region" description="Helical" evidence="8">
    <location>
        <begin position="423"/>
        <end position="443"/>
    </location>
</feature>
<evidence type="ECO:0000256" key="7">
    <source>
        <dbReference type="ARBA" id="ARBA00023136"/>
    </source>
</evidence>
<evidence type="ECO:0000256" key="8">
    <source>
        <dbReference type="SAM" id="Phobius"/>
    </source>
</evidence>
<feature type="transmembrane region" description="Helical" evidence="8">
    <location>
        <begin position="567"/>
        <end position="587"/>
    </location>
</feature>
<dbReference type="CDD" id="cd06550">
    <property type="entry name" value="TM_ABC_iron-siderophores_like"/>
    <property type="match status" value="1"/>
</dbReference>
<feature type="transmembrane region" description="Helical" evidence="8">
    <location>
        <begin position="119"/>
        <end position="137"/>
    </location>
</feature>
<feature type="transmembrane region" description="Helical" evidence="8">
    <location>
        <begin position="280"/>
        <end position="299"/>
    </location>
</feature>
<sequence>MAEPIRPRLKARRSLLLAGAGLSCLGLLLLTIWLMPVVPGSPEQAQMLREILIWQSLMPRAALGLFVGAALGLSGALLQHVLRNPIADASTLGIAAGAQLALSVALALVPGLLVLPREIIAFAGGFLSFAVVLALSWRRQLDPVTVVLSGMIVTMIAAALSVALILARGEYVMSIFIWGSGSLSQQDWSGVLSILPRLALGGLATMLLMRPLRVMSLNDSAARSLGVSVHAIRFAVLTLAVWLAASVTAIVGVIGFLGLAAPAIARYCGARTAAEITSAAALAGALLLFAADSLMQLLGPGFSDLAPAGAATALLGGPLLLLLLPRVRSTLGLRTASSVPLQRLRRPGLGLAVLGVAFLCIFGLALTLGASDKGLEMSLGSEFADLLPFRLPRLLAAGGAGAMLAAAGMIMQRITGNPLAGPEVLGVSAGAGAGLAVALFLVAFPSLPVMLGSMAAGALVTFLLMTAMTGRSAFSAERVLLAGVAAGALAMALVTLVLAQGNMRSYLLLLWMSGSTNRVGALEATFVVSASIVLVAPLFLLGRWLAILPLGADVNRGLGLPVARARLALALLAALLTAAGSFAAGPLSLTGLVAPHLARMVGFQRPAHQLMAALMSGAGLMIASDWLSRLVIYPYQIPLGLFAALIGGPYLLWLLGRKSDQ</sequence>
<accession>A0ABV2H0U5</accession>
<keyword evidence="6 8" id="KW-1133">Transmembrane helix</keyword>
<feature type="transmembrane region" description="Helical" evidence="8">
    <location>
        <begin position="15"/>
        <end position="37"/>
    </location>
</feature>
<feature type="transmembrane region" description="Helical" evidence="8">
    <location>
        <begin position="449"/>
        <end position="467"/>
    </location>
</feature>
<feature type="transmembrane region" description="Helical" evidence="8">
    <location>
        <begin position="348"/>
        <end position="371"/>
    </location>
</feature>
<protein>
    <submittedName>
        <fullName evidence="9">Iron complex transport system permease protein</fullName>
    </submittedName>
</protein>
<feature type="transmembrane region" description="Helical" evidence="8">
    <location>
        <begin position="57"/>
        <end position="78"/>
    </location>
</feature>
<evidence type="ECO:0000256" key="2">
    <source>
        <dbReference type="ARBA" id="ARBA00007935"/>
    </source>
</evidence>
<keyword evidence="5 8" id="KW-0812">Transmembrane</keyword>
<keyword evidence="4" id="KW-1003">Cell membrane</keyword>
<feature type="transmembrane region" description="Helical" evidence="8">
    <location>
        <begin position="479"/>
        <end position="499"/>
    </location>
</feature>
<dbReference type="PANTHER" id="PTHR30472">
    <property type="entry name" value="FERRIC ENTEROBACTIN TRANSPORT SYSTEM PERMEASE PROTEIN"/>
    <property type="match status" value="1"/>
</dbReference>
<dbReference type="RefSeq" id="WP_281433164.1">
    <property type="nucleotide sequence ID" value="NZ_JALJRA010000001.1"/>
</dbReference>
<evidence type="ECO:0000256" key="1">
    <source>
        <dbReference type="ARBA" id="ARBA00004651"/>
    </source>
</evidence>
<organism evidence="9 10">
    <name type="scientific">Pseudorhizobium tarimense</name>
    <dbReference type="NCBI Taxonomy" id="1079109"/>
    <lineage>
        <taxon>Bacteria</taxon>
        <taxon>Pseudomonadati</taxon>
        <taxon>Pseudomonadota</taxon>
        <taxon>Alphaproteobacteria</taxon>
        <taxon>Hyphomicrobiales</taxon>
        <taxon>Rhizobiaceae</taxon>
        <taxon>Rhizobium/Agrobacterium group</taxon>
        <taxon>Pseudorhizobium</taxon>
    </lineage>
</organism>
<evidence type="ECO:0000256" key="5">
    <source>
        <dbReference type="ARBA" id="ARBA00022692"/>
    </source>
</evidence>
<feature type="transmembrane region" description="Helical" evidence="8">
    <location>
        <begin position="144"/>
        <end position="168"/>
    </location>
</feature>
<dbReference type="PROSITE" id="PS51257">
    <property type="entry name" value="PROKAR_LIPOPROTEIN"/>
    <property type="match status" value="1"/>
</dbReference>
<dbReference type="EMBL" id="JBEPLJ010000001">
    <property type="protein sequence ID" value="MET3584166.1"/>
    <property type="molecule type" value="Genomic_DNA"/>
</dbReference>
<dbReference type="InterPro" id="IPR037294">
    <property type="entry name" value="ABC_BtuC-like"/>
</dbReference>
<feature type="transmembrane region" description="Helical" evidence="8">
    <location>
        <begin position="90"/>
        <end position="113"/>
    </location>
</feature>
<feature type="transmembrane region" description="Helical" evidence="8">
    <location>
        <begin position="519"/>
        <end position="546"/>
    </location>
</feature>
<feature type="transmembrane region" description="Helical" evidence="8">
    <location>
        <begin position="639"/>
        <end position="656"/>
    </location>
</feature>
<dbReference type="Gene3D" id="1.10.3470.10">
    <property type="entry name" value="ABC transporter involved in vitamin B12 uptake, BtuC"/>
    <property type="match status" value="2"/>
</dbReference>
<evidence type="ECO:0000313" key="9">
    <source>
        <dbReference type="EMBL" id="MET3584166.1"/>
    </source>
</evidence>
<reference evidence="9 10" key="1">
    <citation type="submission" date="2024-06" db="EMBL/GenBank/DDBJ databases">
        <title>Genomic Encyclopedia of Type Strains, Phase IV (KMG-IV): sequencing the most valuable type-strain genomes for metagenomic binning, comparative biology and taxonomic classification.</title>
        <authorList>
            <person name="Goeker M."/>
        </authorList>
    </citation>
    <scope>NUCLEOTIDE SEQUENCE [LARGE SCALE GENOMIC DNA]</scope>
    <source>
        <strain evidence="9 10">DSM 105042</strain>
    </source>
</reference>
<comment type="caution">
    <text evidence="9">The sequence shown here is derived from an EMBL/GenBank/DDBJ whole genome shotgun (WGS) entry which is preliminary data.</text>
</comment>
<evidence type="ECO:0000256" key="4">
    <source>
        <dbReference type="ARBA" id="ARBA00022475"/>
    </source>
</evidence>
<evidence type="ECO:0000313" key="10">
    <source>
        <dbReference type="Proteomes" id="UP001549031"/>
    </source>
</evidence>
<gene>
    <name evidence="9" type="ORF">ABID21_000258</name>
</gene>
<name>A0ABV2H0U5_9HYPH</name>